<comment type="caution">
    <text evidence="15">The sequence shown here is derived from an EMBL/GenBank/DDBJ whole genome shotgun (WGS) entry which is preliminary data.</text>
</comment>
<name>A0A926EEE4_9FIRM</name>
<dbReference type="InterPro" id="IPR006700">
    <property type="entry name" value="RsmE"/>
</dbReference>
<evidence type="ECO:0000256" key="1">
    <source>
        <dbReference type="ARBA" id="ARBA00004496"/>
    </source>
</evidence>
<evidence type="ECO:0000256" key="11">
    <source>
        <dbReference type="ARBA" id="ARBA00047944"/>
    </source>
</evidence>
<evidence type="ECO:0000256" key="8">
    <source>
        <dbReference type="ARBA" id="ARBA00022679"/>
    </source>
</evidence>
<dbReference type="InterPro" id="IPR015947">
    <property type="entry name" value="PUA-like_sf"/>
</dbReference>
<dbReference type="InterPro" id="IPR029028">
    <property type="entry name" value="Alpha/beta_knot_MTases"/>
</dbReference>
<evidence type="ECO:0000256" key="6">
    <source>
        <dbReference type="ARBA" id="ARBA00022552"/>
    </source>
</evidence>
<keyword evidence="5 12" id="KW-0963">Cytoplasm</keyword>
<gene>
    <name evidence="15" type="ORF">H8709_05955</name>
</gene>
<dbReference type="GO" id="GO:0070042">
    <property type="term" value="F:rRNA (uridine-N3-)-methyltransferase activity"/>
    <property type="evidence" value="ECO:0007669"/>
    <property type="project" value="TreeGrafter"/>
</dbReference>
<protein>
    <recommendedName>
        <fullName evidence="4 12">Ribosomal RNA small subunit methyltransferase E</fullName>
        <ecNumber evidence="3 12">2.1.1.193</ecNumber>
    </recommendedName>
</protein>
<evidence type="ECO:0000256" key="7">
    <source>
        <dbReference type="ARBA" id="ARBA00022603"/>
    </source>
</evidence>
<organism evidence="15 16">
    <name type="scientific">Zongyangia hominis</name>
    <dbReference type="NCBI Taxonomy" id="2763677"/>
    <lineage>
        <taxon>Bacteria</taxon>
        <taxon>Bacillati</taxon>
        <taxon>Bacillota</taxon>
        <taxon>Clostridia</taxon>
        <taxon>Eubacteriales</taxon>
        <taxon>Oscillospiraceae</taxon>
        <taxon>Zongyangia</taxon>
    </lineage>
</organism>
<keyword evidence="8 12" id="KW-0808">Transferase</keyword>
<dbReference type="GO" id="GO:0005737">
    <property type="term" value="C:cytoplasm"/>
    <property type="evidence" value="ECO:0007669"/>
    <property type="project" value="UniProtKB-SubCell"/>
</dbReference>
<dbReference type="SUPFAM" id="SSF88697">
    <property type="entry name" value="PUA domain-like"/>
    <property type="match status" value="1"/>
</dbReference>
<dbReference type="PIRSF" id="PIRSF015601">
    <property type="entry name" value="MTase_slr0722"/>
    <property type="match status" value="1"/>
</dbReference>
<evidence type="ECO:0000256" key="10">
    <source>
        <dbReference type="ARBA" id="ARBA00025699"/>
    </source>
</evidence>
<dbReference type="InterPro" id="IPR046887">
    <property type="entry name" value="RsmE_PUA-like"/>
</dbReference>
<dbReference type="InterPro" id="IPR046886">
    <property type="entry name" value="RsmE_MTase_dom"/>
</dbReference>
<evidence type="ECO:0000256" key="9">
    <source>
        <dbReference type="ARBA" id="ARBA00022691"/>
    </source>
</evidence>
<comment type="catalytic activity">
    <reaction evidence="11 12">
        <text>uridine(1498) in 16S rRNA + S-adenosyl-L-methionine = N(3)-methyluridine(1498) in 16S rRNA + S-adenosyl-L-homocysteine + H(+)</text>
        <dbReference type="Rhea" id="RHEA:42920"/>
        <dbReference type="Rhea" id="RHEA-COMP:10283"/>
        <dbReference type="Rhea" id="RHEA-COMP:10284"/>
        <dbReference type="ChEBI" id="CHEBI:15378"/>
        <dbReference type="ChEBI" id="CHEBI:57856"/>
        <dbReference type="ChEBI" id="CHEBI:59789"/>
        <dbReference type="ChEBI" id="CHEBI:65315"/>
        <dbReference type="ChEBI" id="CHEBI:74502"/>
        <dbReference type="EC" id="2.1.1.193"/>
    </reaction>
</comment>
<evidence type="ECO:0000313" key="16">
    <source>
        <dbReference type="Proteomes" id="UP000660861"/>
    </source>
</evidence>
<keyword evidence="7 12" id="KW-0489">Methyltransferase</keyword>
<keyword evidence="6 12" id="KW-0698">rRNA processing</keyword>
<evidence type="ECO:0000256" key="3">
    <source>
        <dbReference type="ARBA" id="ARBA00012328"/>
    </source>
</evidence>
<dbReference type="GO" id="GO:0070475">
    <property type="term" value="P:rRNA base methylation"/>
    <property type="evidence" value="ECO:0007669"/>
    <property type="project" value="TreeGrafter"/>
</dbReference>
<evidence type="ECO:0000256" key="4">
    <source>
        <dbReference type="ARBA" id="ARBA00013673"/>
    </source>
</evidence>
<dbReference type="Pfam" id="PF20260">
    <property type="entry name" value="PUA_4"/>
    <property type="match status" value="1"/>
</dbReference>
<dbReference type="CDD" id="cd18084">
    <property type="entry name" value="RsmE-like"/>
    <property type="match status" value="1"/>
</dbReference>
<dbReference type="NCBIfam" id="NF008692">
    <property type="entry name" value="PRK11713.1-5"/>
    <property type="match status" value="1"/>
</dbReference>
<dbReference type="EMBL" id="JACRTC010000003">
    <property type="protein sequence ID" value="MBC8570371.1"/>
    <property type="molecule type" value="Genomic_DNA"/>
</dbReference>
<dbReference type="Pfam" id="PF04452">
    <property type="entry name" value="Methyltrans_RNA"/>
    <property type="match status" value="1"/>
</dbReference>
<comment type="subcellular location">
    <subcellularLocation>
        <location evidence="1 12">Cytoplasm</location>
    </subcellularLocation>
</comment>
<evidence type="ECO:0000256" key="5">
    <source>
        <dbReference type="ARBA" id="ARBA00022490"/>
    </source>
</evidence>
<dbReference type="SUPFAM" id="SSF75217">
    <property type="entry name" value="alpha/beta knot"/>
    <property type="match status" value="1"/>
</dbReference>
<reference evidence="15" key="1">
    <citation type="submission" date="2020-08" db="EMBL/GenBank/DDBJ databases">
        <title>Genome public.</title>
        <authorList>
            <person name="Liu C."/>
            <person name="Sun Q."/>
        </authorList>
    </citation>
    <scope>NUCLEOTIDE SEQUENCE</scope>
    <source>
        <strain evidence="15">NSJ-54</strain>
    </source>
</reference>
<proteinExistence type="inferred from homology"/>
<evidence type="ECO:0000256" key="2">
    <source>
        <dbReference type="ARBA" id="ARBA00005528"/>
    </source>
</evidence>
<evidence type="ECO:0000256" key="12">
    <source>
        <dbReference type="PIRNR" id="PIRNR015601"/>
    </source>
</evidence>
<keyword evidence="16" id="KW-1185">Reference proteome</keyword>
<accession>A0A926EEE4</accession>
<dbReference type="Proteomes" id="UP000660861">
    <property type="component" value="Unassembled WGS sequence"/>
</dbReference>
<dbReference type="NCBIfam" id="TIGR00046">
    <property type="entry name" value="RsmE family RNA methyltransferase"/>
    <property type="match status" value="1"/>
</dbReference>
<feature type="domain" description="Ribosomal RNA small subunit methyltransferase E methyltransferase" evidence="13">
    <location>
        <begin position="75"/>
        <end position="234"/>
    </location>
</feature>
<comment type="function">
    <text evidence="10 12">Specifically methylates the N3 position of the uracil ring of uridine 1498 (m3U1498) in 16S rRNA. Acts on the fully assembled 30S ribosomal subunit.</text>
</comment>
<evidence type="ECO:0000259" key="13">
    <source>
        <dbReference type="Pfam" id="PF04452"/>
    </source>
</evidence>
<dbReference type="PANTHER" id="PTHR30027">
    <property type="entry name" value="RIBOSOMAL RNA SMALL SUBUNIT METHYLTRANSFERASE E"/>
    <property type="match status" value="1"/>
</dbReference>
<dbReference type="EC" id="2.1.1.193" evidence="3 12"/>
<dbReference type="InterPro" id="IPR029026">
    <property type="entry name" value="tRNA_m1G_MTases_N"/>
</dbReference>
<evidence type="ECO:0000259" key="14">
    <source>
        <dbReference type="Pfam" id="PF20260"/>
    </source>
</evidence>
<dbReference type="PANTHER" id="PTHR30027:SF3">
    <property type="entry name" value="16S RRNA (URACIL(1498)-N(3))-METHYLTRANSFERASE"/>
    <property type="match status" value="1"/>
</dbReference>
<keyword evidence="9 12" id="KW-0949">S-adenosyl-L-methionine</keyword>
<evidence type="ECO:0000313" key="15">
    <source>
        <dbReference type="EMBL" id="MBC8570371.1"/>
    </source>
</evidence>
<sequence length="240" mass="26051">MPRFFTDQINDEFALITGEDARHIGRSLRMAVGEELILCDGAGSDYRCRIASIDRESVRCDVLSRAPSAGEPACFVTLYQALPKSDKLDLIVQKAVELGVGRIVPILTRRCVSRPDEKGMRAKQARAQRIALEAAKQSGRGRVPEVAPLLSFPDAVQEASLDPLALFFYEGGGTPLRELLFPGAGRVSLFVGSEGGFDPEEVRLAEEMGLRTATLGPRILRCETAPLCALSVIMYATGNL</sequence>
<dbReference type="AlphaFoldDB" id="A0A926EEE4"/>
<comment type="similarity">
    <text evidence="2 12">Belongs to the RNA methyltransferase RsmE family.</text>
</comment>
<dbReference type="Gene3D" id="3.40.1280.10">
    <property type="match status" value="1"/>
</dbReference>
<feature type="domain" description="Ribosomal RNA small subunit methyltransferase E PUA-like" evidence="14">
    <location>
        <begin position="16"/>
        <end position="62"/>
    </location>
</feature>